<feature type="region of interest" description="Disordered" evidence="1">
    <location>
        <begin position="973"/>
        <end position="1029"/>
    </location>
</feature>
<dbReference type="InterPro" id="IPR013103">
    <property type="entry name" value="RVT_2"/>
</dbReference>
<dbReference type="PANTHER" id="PTHR36812:SF9">
    <property type="entry name" value="MYB-LIKE PROTEIN X ISOFORM X1"/>
    <property type="match status" value="1"/>
</dbReference>
<feature type="compositionally biased region" description="Polar residues" evidence="1">
    <location>
        <begin position="1675"/>
        <end position="1696"/>
    </location>
</feature>
<feature type="compositionally biased region" description="Polar residues" evidence="1">
    <location>
        <begin position="1931"/>
        <end position="1963"/>
    </location>
</feature>
<evidence type="ECO:0000259" key="2">
    <source>
        <dbReference type="Pfam" id="PF07727"/>
    </source>
</evidence>
<feature type="compositionally biased region" description="Basic and acidic residues" evidence="1">
    <location>
        <begin position="994"/>
        <end position="1011"/>
    </location>
</feature>
<feature type="domain" description="Reverse transcriptase Ty1/copia-type" evidence="2">
    <location>
        <begin position="404"/>
        <end position="510"/>
    </location>
</feature>
<dbReference type="EMBL" id="BKCJ010000214">
    <property type="protein sequence ID" value="GEU31063.1"/>
    <property type="molecule type" value="Genomic_DNA"/>
</dbReference>
<feature type="region of interest" description="Disordered" evidence="1">
    <location>
        <begin position="1562"/>
        <end position="1636"/>
    </location>
</feature>
<organism evidence="3">
    <name type="scientific">Tanacetum cinerariifolium</name>
    <name type="common">Dalmatian daisy</name>
    <name type="synonym">Chrysanthemum cinerariifolium</name>
    <dbReference type="NCBI Taxonomy" id="118510"/>
    <lineage>
        <taxon>Eukaryota</taxon>
        <taxon>Viridiplantae</taxon>
        <taxon>Streptophyta</taxon>
        <taxon>Embryophyta</taxon>
        <taxon>Tracheophyta</taxon>
        <taxon>Spermatophyta</taxon>
        <taxon>Magnoliopsida</taxon>
        <taxon>eudicotyledons</taxon>
        <taxon>Gunneridae</taxon>
        <taxon>Pentapetalae</taxon>
        <taxon>asterids</taxon>
        <taxon>campanulids</taxon>
        <taxon>Asterales</taxon>
        <taxon>Asteraceae</taxon>
        <taxon>Asteroideae</taxon>
        <taxon>Anthemideae</taxon>
        <taxon>Anthemidinae</taxon>
        <taxon>Tanacetum</taxon>
    </lineage>
</organism>
<accession>A0A6L2J211</accession>
<reference evidence="3" key="1">
    <citation type="journal article" date="2019" name="Sci. Rep.">
        <title>Draft genome of Tanacetum cinerariifolium, the natural source of mosquito coil.</title>
        <authorList>
            <person name="Yamashiro T."/>
            <person name="Shiraishi A."/>
            <person name="Satake H."/>
            <person name="Nakayama K."/>
        </authorList>
    </citation>
    <scope>NUCLEOTIDE SEQUENCE</scope>
</reference>
<feature type="compositionally biased region" description="Acidic residues" evidence="1">
    <location>
        <begin position="717"/>
        <end position="739"/>
    </location>
</feature>
<proteinExistence type="predicted"/>
<evidence type="ECO:0000256" key="1">
    <source>
        <dbReference type="SAM" id="MobiDB-lite"/>
    </source>
</evidence>
<feature type="compositionally biased region" description="Low complexity" evidence="1">
    <location>
        <begin position="1596"/>
        <end position="1605"/>
    </location>
</feature>
<feature type="region of interest" description="Disordered" evidence="1">
    <location>
        <begin position="1895"/>
        <end position="1963"/>
    </location>
</feature>
<comment type="caution">
    <text evidence="3">The sequence shown here is derived from an EMBL/GenBank/DDBJ whole genome shotgun (WGS) entry which is preliminary data.</text>
</comment>
<feature type="region of interest" description="Disordered" evidence="1">
    <location>
        <begin position="1668"/>
        <end position="1707"/>
    </location>
</feature>
<feature type="compositionally biased region" description="Acidic residues" evidence="1">
    <location>
        <begin position="661"/>
        <end position="690"/>
    </location>
</feature>
<gene>
    <name evidence="3" type="ORF">Tci_003041</name>
</gene>
<feature type="compositionally biased region" description="Basic and acidic residues" evidence="1">
    <location>
        <begin position="1562"/>
        <end position="1579"/>
    </location>
</feature>
<name>A0A6L2J211_TANCI</name>
<feature type="compositionally biased region" description="Basic and acidic residues" evidence="1">
    <location>
        <begin position="1913"/>
        <end position="1926"/>
    </location>
</feature>
<dbReference type="PANTHER" id="PTHR36812">
    <property type="entry name" value="NEUROFILAMENT TRIPLET M PROTEIN-LIKE PROTEIN"/>
    <property type="match status" value="1"/>
</dbReference>
<dbReference type="Pfam" id="PF07727">
    <property type="entry name" value="RVT_2"/>
    <property type="match status" value="1"/>
</dbReference>
<feature type="region of interest" description="Disordered" evidence="1">
    <location>
        <begin position="646"/>
        <end position="739"/>
    </location>
</feature>
<evidence type="ECO:0000313" key="3">
    <source>
        <dbReference type="EMBL" id="GEU31063.1"/>
    </source>
</evidence>
<feature type="compositionally biased region" description="Acidic residues" evidence="1">
    <location>
        <begin position="698"/>
        <end position="707"/>
    </location>
</feature>
<sequence length="1963" mass="223077">MAFPLQLRHSQLMILCNIQQFLLTNRTPTEIGDPSYKTLHFRLFSNAGRTYRPLVFGLRLLQTYEGKSLTLRNFIKKFIGTVKFRNSHFGIIMGYGDYVIGDSMISMVYYVEGLGHNLFSVRKFCDSYLEVAFRKYSCYVRNEDGVDLLKGSRGSNLYTIFVEDMAPKRKGYRIYNKRTRRILETIHVQFNELTEQMAHVHISLGTEPILLTPGQINSGLIPNPVPAALYVPPTNKDLEILFQPMFDEYLEPPSIERLLPHVPAVQVPVVSTSTPFSTTIDQEAPSTSHSPLSLEVQPPISHQGVAMGTTIKDNPFAQAKDIPFVNVFAPKPSFKESSSRDVSLAESTQVIQPHNHLRKWSKDYPMDNIIGHPYHPASTKKQLATDALYYERGNLQISALSMGIMKGCRQEEGIDFEESFSPVSRIEAIRIFIANTTNKNMIIYQMDVKTTFLNDELKEEVYVSQPEGFVDLNYPTRVYRLKKALYVLKQALQAWYNTLSRFLLDNKFCKGVVDPSSCVIQRLVYSTIDIKSHEVYCLGETLLDFYLRFSLLLNDMTIYNVKLEQFQVNTKFFNTLPLEWSKFVTDVKLVQDLHTTNIDQLHDYLGQHEFHVNEVRVLHECNSDPLPRLLLNLFLRVPDSRLKLRRNNQQRRLKQKGDSKDEGDDDEGNNDDEGGNNDKDDDVAESNDEQTESKNDDDGSDEEEDVEESAHTQSDEEKFDYEELNDDDESMDNEDDEEVKELCDDVNINLGNVDAEMTDADPGTSKQHLYQEEKDVHVTLTHVHDATKADEPLQSSSVSFDFTSKFLNLENPAPTNTEITSLMKTSDSQDTIPPTPPTLFILRVSELEIKLSELNQTNQFAEAISSILGIVDKYLAFKMKEAVDAAVQLQTNKLREEAQAENEDFLNQTAYAVAASLSELELKKILMDKMEANKSIERADTQRTLYNVLVASYNSDKDIISSYGDVVLLKRGHDDEDKDQDPFTGSDRGMKRRRTEEPSHNVEDTSKHQDQEYVIGETDEQPDNREATKADCQAARTKEPLTSYDEFNATTFDFFAFIFNRLQILNLTQELLVGLTELEYHLEECSKATAEKLDWNNPENKPYPFNLIKTLPLIQDRQGRQIIPKDYFINIDLQYLKGGDSSRRYSTSVTKTKAASYDLKWIDDMLYDLWCLSVPQDYDVSSAIPCFFIHVIYAISLSLYPFTERYAQPYFFSCLIRKIYPFKEGDFSRLRLQDIKDMLLLLTQRRLTNLTVDKRYDLNVADGISADEEIKSVRQEEGSGYGPEYQQAAILEEVYPCKNYDCKYVNMDIPIDSVEVLRYDKRSKSEIKGKVPTEMELVLEQTQQGTSHEVSISAEGVEELKRNVRIKGVKKEALHTLKAETGSIHMLSKTLSCCPLLKIAVIDPAEFDESNTFVLERFDTLARNPVKEILHKLNLPDHRSILIDSKVTPTTHGRMIKPNSSPCFIANCFITGKLKDEDKMAEGNVPAPTRTDDQLVPVKACLPIGKSNLFMDLQKKQKNPIFLISLDILENINFFGAFTALANVPSIYIQQFWNTLTMDTKTDEESVKKKRVPSADKSKKPAPAKQTKPVKEKSTKPTPSMKSSKVPLDDTSPNVVRDTPSPADDETDADTEKSNSEADIEILDFAEEQGKDVSHTVALKKRIVKVDEGQVGSDPGNTLESRSSQDENQAGSNPEQSHVALAGPNPKPMHKDFIDTIYLKVHESLKYTTEEHVFLENPPSSSETLLSIKNLDDAFIYDPPFSTPVIDPTPLKPISPHVQEPVFTATTATTTTTITITTTLLPLPPPQQQSITVLELAIYVYALEKTCANFEKKHKVQDKTTQALSSKVFMQENQDLYLKIANYVNEMVKEAIQKVFQPPVRDRFRKLEEFNAEMAKSCKRRRDDQDPTPPPPKDSDQNKKKRHDSDASALKQPQAQTSSTWKTSNTREAPSSSSKQKTAPQSE</sequence>
<protein>
    <submittedName>
        <fullName evidence="3">Copia protein</fullName>
    </submittedName>
</protein>